<comment type="subcellular location">
    <subcellularLocation>
        <location evidence="1">Membrane</location>
        <topology evidence="1">Multi-pass membrane protein</topology>
    </subcellularLocation>
</comment>
<evidence type="ECO:0000256" key="4">
    <source>
        <dbReference type="ARBA" id="ARBA00023136"/>
    </source>
</evidence>
<evidence type="ECO:0000313" key="6">
    <source>
        <dbReference type="Proteomes" id="UP000696573"/>
    </source>
</evidence>
<proteinExistence type="predicted"/>
<gene>
    <name evidence="5" type="ORF">CRHIZ90672A_00011862</name>
</gene>
<dbReference type="PANTHER" id="PTHR30249">
    <property type="entry name" value="PUTATIVE SEROTONIN TRANSPORTER"/>
    <property type="match status" value="1"/>
</dbReference>
<dbReference type="EMBL" id="CABFNQ020000654">
    <property type="protein sequence ID" value="CAH0021530.1"/>
    <property type="molecule type" value="Genomic_DNA"/>
</dbReference>
<evidence type="ECO:0000256" key="2">
    <source>
        <dbReference type="ARBA" id="ARBA00022692"/>
    </source>
</evidence>
<evidence type="ECO:0000313" key="5">
    <source>
        <dbReference type="EMBL" id="CAH0021530.1"/>
    </source>
</evidence>
<dbReference type="OrthoDB" id="2502820at2759"/>
<keyword evidence="6" id="KW-1185">Reference proteome</keyword>
<name>A0A9N9VDG5_9HYPO</name>
<keyword evidence="4" id="KW-0472">Membrane</keyword>
<evidence type="ECO:0000256" key="3">
    <source>
        <dbReference type="ARBA" id="ARBA00022989"/>
    </source>
</evidence>
<comment type="caution">
    <text evidence="5">The sequence shown here is derived from an EMBL/GenBank/DDBJ whole genome shotgun (WGS) entry which is preliminary data.</text>
</comment>
<dbReference type="AlphaFoldDB" id="A0A9N9VDG5"/>
<dbReference type="GO" id="GO:0016020">
    <property type="term" value="C:membrane"/>
    <property type="evidence" value="ECO:0007669"/>
    <property type="project" value="UniProtKB-SubCell"/>
</dbReference>
<reference evidence="5" key="1">
    <citation type="submission" date="2021-10" db="EMBL/GenBank/DDBJ databases">
        <authorList>
            <person name="Piombo E."/>
        </authorList>
    </citation>
    <scope>NUCLEOTIDE SEQUENCE</scope>
</reference>
<accession>A0A9N9VDG5</accession>
<dbReference type="PANTHER" id="PTHR30249:SF0">
    <property type="entry name" value="PLASTIDAL GLYCOLATE_GLYCERATE TRANSLOCATOR 1, CHLOROPLASTIC"/>
    <property type="match status" value="1"/>
</dbReference>
<dbReference type="Proteomes" id="UP000696573">
    <property type="component" value="Unassembled WGS sequence"/>
</dbReference>
<keyword evidence="2" id="KW-0812">Transmembrane</keyword>
<protein>
    <submittedName>
        <fullName evidence="5">Uncharacterized protein</fullName>
    </submittedName>
</protein>
<keyword evidence="3" id="KW-1133">Transmembrane helix</keyword>
<sequence length="178" mass="19606">MPMALTIPSTIRLISSISLGGLARNTPQADDAEENSQTAIAIPMPSIDPLPLPRAQIWAISITRNLNFTIRSTVLIFLAVPVFYIKGYAMPVHLSLCMLAYLVAMRVPPRYRQYLHPALAASRGDSLQIGLHQFKPGVDYLYLYLWGNPGTLSRPGVEDILSRALDASIVALSLPMYQ</sequence>
<organism evidence="5 6">
    <name type="scientific">Clonostachys rhizophaga</name>
    <dbReference type="NCBI Taxonomy" id="160324"/>
    <lineage>
        <taxon>Eukaryota</taxon>
        <taxon>Fungi</taxon>
        <taxon>Dikarya</taxon>
        <taxon>Ascomycota</taxon>
        <taxon>Pezizomycotina</taxon>
        <taxon>Sordariomycetes</taxon>
        <taxon>Hypocreomycetidae</taxon>
        <taxon>Hypocreales</taxon>
        <taxon>Bionectriaceae</taxon>
        <taxon>Clonostachys</taxon>
    </lineage>
</organism>
<evidence type="ECO:0000256" key="1">
    <source>
        <dbReference type="ARBA" id="ARBA00004141"/>
    </source>
</evidence>
<dbReference type="InterPro" id="IPR007300">
    <property type="entry name" value="CidB/LrgB"/>
</dbReference>